<evidence type="ECO:0000256" key="5">
    <source>
        <dbReference type="ARBA" id="ARBA00022692"/>
    </source>
</evidence>
<evidence type="ECO:0000256" key="4">
    <source>
        <dbReference type="ARBA" id="ARBA00022679"/>
    </source>
</evidence>
<evidence type="ECO:0000256" key="8">
    <source>
        <dbReference type="ARBA" id="ARBA00023034"/>
    </source>
</evidence>
<evidence type="ECO:0000256" key="9">
    <source>
        <dbReference type="ARBA" id="ARBA00023136"/>
    </source>
</evidence>
<organism evidence="11 12">
    <name type="scientific">Ramazzottius varieornatus</name>
    <name type="common">Water bear</name>
    <name type="synonym">Tardigrade</name>
    <dbReference type="NCBI Taxonomy" id="947166"/>
    <lineage>
        <taxon>Eukaryota</taxon>
        <taxon>Metazoa</taxon>
        <taxon>Ecdysozoa</taxon>
        <taxon>Tardigrada</taxon>
        <taxon>Eutardigrada</taxon>
        <taxon>Parachela</taxon>
        <taxon>Hypsibioidea</taxon>
        <taxon>Ramazzottiidae</taxon>
        <taxon>Ramazzottius</taxon>
    </lineage>
</organism>
<sequence>MTPAADVESARAVRLGEFYSSMRHGTAVPCSRTLPKSGWLYRMPRRYWAVLIFVPLIFLASLLTYLTWFAYTAEELRDREQSVSFDLSTYSPSYLINQANVCSIFSGNKWPAEGATGPALSILLYVHSRPGHFARRTFLRQAWLHPRFADGENYSIRSVFIVGKAHDPSGSIQKKLQEESTQYHDLIQGDFVDVYENLTIKEAAALAWADTHCSSASFVVKADDDTIIKPWALTETIRRHFDVQDIIRQPAFLCKVYRYEEPHRNPRKKYFTPRSQYAQDVFPVHCGGALRITTSSTVSLLLQSFVKAPYLWLENVFFTGVVAKLIGASHSHEDYLLRDTDDFSIGYAYFTRRHSPWVALHAHNLKLVRQIWTDIMANTPEHFQDGLDKRLPQQHDKEDNE</sequence>
<keyword evidence="4" id="KW-0808">Transferase</keyword>
<evidence type="ECO:0000313" key="11">
    <source>
        <dbReference type="EMBL" id="GAU91070.1"/>
    </source>
</evidence>
<evidence type="ECO:0000256" key="6">
    <source>
        <dbReference type="ARBA" id="ARBA00022968"/>
    </source>
</evidence>
<dbReference type="AlphaFoldDB" id="A0A1D1URA7"/>
<dbReference type="EMBL" id="BDGG01000002">
    <property type="protein sequence ID" value="GAU91070.1"/>
    <property type="molecule type" value="Genomic_DNA"/>
</dbReference>
<feature type="transmembrane region" description="Helical" evidence="10">
    <location>
        <begin position="47"/>
        <end position="71"/>
    </location>
</feature>
<comment type="caution">
    <text evidence="11">The sequence shown here is derived from an EMBL/GenBank/DDBJ whole genome shotgun (WGS) entry which is preliminary data.</text>
</comment>
<gene>
    <name evidence="11" type="primary">RvY_03394-1</name>
    <name evidence="11" type="synonym">RvY_03394.1</name>
    <name evidence="11" type="ORF">RvY_03394</name>
</gene>
<keyword evidence="9 10" id="KW-0472">Membrane</keyword>
<keyword evidence="5 10" id="KW-0812">Transmembrane</keyword>
<dbReference type="PANTHER" id="PTHR11214">
    <property type="entry name" value="BETA-1,3-N-ACETYLGLUCOSAMINYLTRANSFERASE"/>
    <property type="match status" value="1"/>
</dbReference>
<dbReference type="EC" id="2.4.1.-" evidence="10"/>
<keyword evidence="6 10" id="KW-0735">Signal-anchor</keyword>
<dbReference type="OrthoDB" id="5512589at2759"/>
<accession>A0A1D1URA7</accession>
<name>A0A1D1URA7_RAMVA</name>
<dbReference type="Proteomes" id="UP000186922">
    <property type="component" value="Unassembled WGS sequence"/>
</dbReference>
<dbReference type="InterPro" id="IPR002659">
    <property type="entry name" value="Glyco_trans_31"/>
</dbReference>
<keyword evidence="3 10" id="KW-0328">Glycosyltransferase</keyword>
<comment type="similarity">
    <text evidence="2 10">Belongs to the glycosyltransferase 31 family.</text>
</comment>
<keyword evidence="7 10" id="KW-1133">Transmembrane helix</keyword>
<evidence type="ECO:0000313" key="12">
    <source>
        <dbReference type="Proteomes" id="UP000186922"/>
    </source>
</evidence>
<dbReference type="GO" id="GO:0000139">
    <property type="term" value="C:Golgi membrane"/>
    <property type="evidence" value="ECO:0007669"/>
    <property type="project" value="UniProtKB-SubCell"/>
</dbReference>
<evidence type="ECO:0000256" key="10">
    <source>
        <dbReference type="RuleBase" id="RU363063"/>
    </source>
</evidence>
<proteinExistence type="inferred from homology"/>
<dbReference type="PANTHER" id="PTHR11214:SF314">
    <property type="entry name" value="HEXOSYLTRANSFERASE"/>
    <property type="match status" value="1"/>
</dbReference>
<dbReference type="Pfam" id="PF01762">
    <property type="entry name" value="Galactosyl_T"/>
    <property type="match status" value="1"/>
</dbReference>
<keyword evidence="12" id="KW-1185">Reference proteome</keyword>
<evidence type="ECO:0000256" key="1">
    <source>
        <dbReference type="ARBA" id="ARBA00004323"/>
    </source>
</evidence>
<dbReference type="GO" id="GO:0016758">
    <property type="term" value="F:hexosyltransferase activity"/>
    <property type="evidence" value="ECO:0007669"/>
    <property type="project" value="InterPro"/>
</dbReference>
<evidence type="ECO:0000256" key="2">
    <source>
        <dbReference type="ARBA" id="ARBA00008661"/>
    </source>
</evidence>
<evidence type="ECO:0000256" key="3">
    <source>
        <dbReference type="ARBA" id="ARBA00022676"/>
    </source>
</evidence>
<dbReference type="GO" id="GO:0006493">
    <property type="term" value="P:protein O-linked glycosylation"/>
    <property type="evidence" value="ECO:0007669"/>
    <property type="project" value="TreeGrafter"/>
</dbReference>
<protein>
    <recommendedName>
        <fullName evidence="10">Hexosyltransferase</fullName>
        <ecNumber evidence="10">2.4.1.-</ecNumber>
    </recommendedName>
</protein>
<dbReference type="Gene3D" id="3.90.550.50">
    <property type="match status" value="1"/>
</dbReference>
<keyword evidence="8 10" id="KW-0333">Golgi apparatus</keyword>
<reference evidence="11 12" key="1">
    <citation type="journal article" date="2016" name="Nat. Commun.">
        <title>Extremotolerant tardigrade genome and improved radiotolerance of human cultured cells by tardigrade-unique protein.</title>
        <authorList>
            <person name="Hashimoto T."/>
            <person name="Horikawa D.D."/>
            <person name="Saito Y."/>
            <person name="Kuwahara H."/>
            <person name="Kozuka-Hata H."/>
            <person name="Shin-I T."/>
            <person name="Minakuchi Y."/>
            <person name="Ohishi K."/>
            <person name="Motoyama A."/>
            <person name="Aizu T."/>
            <person name="Enomoto A."/>
            <person name="Kondo K."/>
            <person name="Tanaka S."/>
            <person name="Hara Y."/>
            <person name="Koshikawa S."/>
            <person name="Sagara H."/>
            <person name="Miura T."/>
            <person name="Yokobori S."/>
            <person name="Miyagawa K."/>
            <person name="Suzuki Y."/>
            <person name="Kubo T."/>
            <person name="Oyama M."/>
            <person name="Kohara Y."/>
            <person name="Fujiyama A."/>
            <person name="Arakawa K."/>
            <person name="Katayama T."/>
            <person name="Toyoda A."/>
            <person name="Kunieda T."/>
        </authorList>
    </citation>
    <scope>NUCLEOTIDE SEQUENCE [LARGE SCALE GENOMIC DNA]</scope>
    <source>
        <strain evidence="11 12">YOKOZUNA-1</strain>
    </source>
</reference>
<dbReference type="STRING" id="947166.A0A1D1URA7"/>
<comment type="subcellular location">
    <subcellularLocation>
        <location evidence="1 10">Golgi apparatus membrane</location>
        <topology evidence="1 10">Single-pass type II membrane protein</topology>
    </subcellularLocation>
</comment>
<evidence type="ECO:0000256" key="7">
    <source>
        <dbReference type="ARBA" id="ARBA00022989"/>
    </source>
</evidence>